<dbReference type="AlphaFoldDB" id="A0A6M0RAU0"/>
<dbReference type="GO" id="GO:0016151">
    <property type="term" value="F:nickel cation binding"/>
    <property type="evidence" value="ECO:0007669"/>
    <property type="project" value="UniProtKB-UniRule"/>
</dbReference>
<evidence type="ECO:0000313" key="5">
    <source>
        <dbReference type="EMBL" id="NEZ47383.1"/>
    </source>
</evidence>
<dbReference type="GO" id="GO:0016829">
    <property type="term" value="F:lyase activity"/>
    <property type="evidence" value="ECO:0007669"/>
    <property type="project" value="UniProtKB-UniRule"/>
</dbReference>
<sequence>MSKILYYDCFSGISGDMNLGALISLGVSEDYLIKELSKLNINNEFKIKVNEDERKGISGIKADVILTHSHEHNYEHNHEHCHEENQHNHSHKNENCHDHHSHGEHEHDHQHSHNHQHRNLNDINKIIDNSILNDNIKRISKDIFLKVAEAESKVHNKSLEEVHFHEVGATDSIVDIVGAAICLDYLKVDKIMCSKVEVGSGFVKCAHGTLPVPAPATTEILKDVPVTSGNVPFEATTPTGAAIIKSIVNKFTNDKDFKIIKTGYGIGGKDEGDIPNALRVFLAEDIIMEKENTSIIMECNIDDMNPEFYEYVMDKLFDVGASDVYFTPIIMKKTRPAVKLSVLTNVKFVDKIEEIILKETTTLGIRKYKVEKVMLNREIEKLDTKYGKIDIKNSYYKGEIIKRKPEYEDCKKISLENKVPIREVYKEVYKNLK</sequence>
<dbReference type="NCBIfam" id="TIGR00299">
    <property type="entry name" value="nickel pincer cofactor biosynthesis protein LarC"/>
    <property type="match status" value="1"/>
</dbReference>
<evidence type="ECO:0000313" key="6">
    <source>
        <dbReference type="Proteomes" id="UP000473885"/>
    </source>
</evidence>
<feature type="region of interest" description="Disordered" evidence="4">
    <location>
        <begin position="76"/>
        <end position="116"/>
    </location>
</feature>
<dbReference type="Pfam" id="PF01969">
    <property type="entry name" value="Ni_insertion"/>
    <property type="match status" value="1"/>
</dbReference>
<comment type="catalytic activity">
    <reaction evidence="3">
        <text>Ni(II)-pyridinium-3,5-bisthiocarboxylate mononucleotide = pyridinium-3,5-bisthiocarboxylate mononucleotide + Ni(2+)</text>
        <dbReference type="Rhea" id="RHEA:54784"/>
        <dbReference type="ChEBI" id="CHEBI:49786"/>
        <dbReference type="ChEBI" id="CHEBI:137372"/>
        <dbReference type="ChEBI" id="CHEBI:137373"/>
        <dbReference type="EC" id="4.99.1.12"/>
    </reaction>
</comment>
<keyword evidence="6" id="KW-1185">Reference proteome</keyword>
<dbReference type="Gene3D" id="3.30.70.1380">
    <property type="entry name" value="Transcriptional regulatory protein pf0864 domain like"/>
    <property type="match status" value="1"/>
</dbReference>
<evidence type="ECO:0000256" key="3">
    <source>
        <dbReference type="HAMAP-Rule" id="MF_01074"/>
    </source>
</evidence>
<organism evidence="5 6">
    <name type="scientific">Clostridium niameyense</name>
    <dbReference type="NCBI Taxonomy" id="1622073"/>
    <lineage>
        <taxon>Bacteria</taxon>
        <taxon>Bacillati</taxon>
        <taxon>Bacillota</taxon>
        <taxon>Clostridia</taxon>
        <taxon>Eubacteriales</taxon>
        <taxon>Clostridiaceae</taxon>
        <taxon>Clostridium</taxon>
    </lineage>
</organism>
<name>A0A6M0RAU0_9CLOT</name>
<dbReference type="EMBL" id="SXDP01000007">
    <property type="protein sequence ID" value="NEZ47383.1"/>
    <property type="molecule type" value="Genomic_DNA"/>
</dbReference>
<dbReference type="Gene3D" id="3.10.20.300">
    <property type="entry name" value="mk0293 like domain"/>
    <property type="match status" value="1"/>
</dbReference>
<protein>
    <recommendedName>
        <fullName evidence="3">Pyridinium-3,5-bisthiocarboxylic acid mononucleotide nickel insertion protein</fullName>
        <shortName evidence="3">P2TMN nickel insertion protein</shortName>
        <ecNumber evidence="3">4.99.1.12</ecNumber>
    </recommendedName>
    <alternativeName>
        <fullName evidence="3">Nickel-pincer cofactor biosynthesis protein LarC</fullName>
    </alternativeName>
</protein>
<proteinExistence type="inferred from homology"/>
<comment type="caution">
    <text evidence="5">The sequence shown here is derived from an EMBL/GenBank/DDBJ whole genome shotgun (WGS) entry which is preliminary data.</text>
</comment>
<feature type="compositionally biased region" description="Basic and acidic residues" evidence="4">
    <location>
        <begin position="76"/>
        <end position="111"/>
    </location>
</feature>
<keyword evidence="2 3" id="KW-0456">Lyase</keyword>
<dbReference type="HAMAP" id="MF_01074">
    <property type="entry name" value="LarC"/>
    <property type="match status" value="1"/>
</dbReference>
<accession>A0A6M0RAU0</accession>
<dbReference type="RefSeq" id="WP_163249432.1">
    <property type="nucleotide sequence ID" value="NZ_SXDP01000007.1"/>
</dbReference>
<evidence type="ECO:0000256" key="2">
    <source>
        <dbReference type="ARBA" id="ARBA00023239"/>
    </source>
</evidence>
<dbReference type="PANTHER" id="PTHR36566:SF1">
    <property type="entry name" value="PYRIDINIUM-3,5-BISTHIOCARBOXYLIC ACID MONONUCLEOTIDE NICKEL INSERTION PROTEIN"/>
    <property type="match status" value="1"/>
</dbReference>
<evidence type="ECO:0000256" key="1">
    <source>
        <dbReference type="ARBA" id="ARBA00022596"/>
    </source>
</evidence>
<dbReference type="Proteomes" id="UP000473885">
    <property type="component" value="Unassembled WGS sequence"/>
</dbReference>
<dbReference type="EC" id="4.99.1.12" evidence="3"/>
<reference evidence="5 6" key="1">
    <citation type="submission" date="2019-04" db="EMBL/GenBank/DDBJ databases">
        <title>Genome sequencing of Clostridium botulinum Groups I-IV and Clostridium butyricum.</title>
        <authorList>
            <person name="Brunt J."/>
            <person name="Van Vliet A.H.M."/>
            <person name="Stringer S.C."/>
            <person name="Carter A.T."/>
            <person name="Peck M.W."/>
        </authorList>
    </citation>
    <scope>NUCLEOTIDE SEQUENCE [LARGE SCALE GENOMIC DNA]</scope>
    <source>
        <strain evidence="5 6">IFR 18/094</strain>
    </source>
</reference>
<dbReference type="GO" id="GO:0051604">
    <property type="term" value="P:protein maturation"/>
    <property type="evidence" value="ECO:0007669"/>
    <property type="project" value="UniProtKB-UniRule"/>
</dbReference>
<evidence type="ECO:0000256" key="4">
    <source>
        <dbReference type="SAM" id="MobiDB-lite"/>
    </source>
</evidence>
<gene>
    <name evidence="3 5" type="primary">larC</name>
    <name evidence="5" type="ORF">FDF74_09275</name>
</gene>
<dbReference type="InterPro" id="IPR002822">
    <property type="entry name" value="Ni_insertion"/>
</dbReference>
<comment type="function">
    <text evidence="3">Involved in the biosynthesis of a nickel-pincer cofactor ((SCS)Ni(II) pincer complex). Binds Ni(2+), and functions in nickel delivery to pyridinium-3,5-bisthiocarboxylic acid mononucleotide (P2TMN), to form the mature cofactor. Is thus probably required for the activation of nickel-pincer cofactor-dependent enzymes.</text>
</comment>
<dbReference type="PANTHER" id="PTHR36566">
    <property type="entry name" value="NICKEL INSERTION PROTEIN-RELATED"/>
    <property type="match status" value="1"/>
</dbReference>
<comment type="similarity">
    <text evidence="3">Belongs to the LarC family.</text>
</comment>
<keyword evidence="1 3" id="KW-0533">Nickel</keyword>